<keyword evidence="4" id="KW-1185">Reference proteome</keyword>
<dbReference type="RefSeq" id="WP_229864106.1">
    <property type="nucleotide sequence ID" value="NZ_BNCJ01000007.1"/>
</dbReference>
<dbReference type="Proteomes" id="UP000626220">
    <property type="component" value="Unassembled WGS sequence"/>
</dbReference>
<feature type="domain" description="Lipocalin/cytosolic fatty-acid binding" evidence="2">
    <location>
        <begin position="152"/>
        <end position="218"/>
    </location>
</feature>
<gene>
    <name evidence="3" type="ORF">GCM10017056_26680</name>
</gene>
<dbReference type="Pfam" id="PF08212">
    <property type="entry name" value="Lipocalin_2"/>
    <property type="match status" value="1"/>
</dbReference>
<dbReference type="AlphaFoldDB" id="A0A8J3GYP1"/>
<dbReference type="Gene3D" id="2.40.128.20">
    <property type="match status" value="1"/>
</dbReference>
<proteinExistence type="predicted"/>
<evidence type="ECO:0000313" key="4">
    <source>
        <dbReference type="Proteomes" id="UP000626220"/>
    </source>
</evidence>
<comment type="caution">
    <text evidence="3">The sequence shown here is derived from an EMBL/GenBank/DDBJ whole genome shotgun (WGS) entry which is preliminary data.</text>
</comment>
<evidence type="ECO:0000256" key="1">
    <source>
        <dbReference type="SAM" id="Phobius"/>
    </source>
</evidence>
<evidence type="ECO:0000259" key="2">
    <source>
        <dbReference type="Pfam" id="PF08212"/>
    </source>
</evidence>
<accession>A0A8J3GYP1</accession>
<dbReference type="EMBL" id="BNCJ01000007">
    <property type="protein sequence ID" value="GHF53899.1"/>
    <property type="molecule type" value="Genomic_DNA"/>
</dbReference>
<sequence length="225" mass="23522">MSAGRAPDRGLALQGLSGALYAGQVIATLAGAVRGFQGARPLGRSGARPARLRRVLPGVVALALGLAACAPATTGFRDTRTPMGATLRFDAGRIAGPWHVVARMGSSAEPETFDFAAPGAGWQVTQSRLSCTAAGCARSRADRPVRMVAPGRIEVGGQVWWVLWVDDDFRTAAIGTPDGSFGWIMDRKGPKGISADRLNAAKEIMDWAGYDLGRLQMVTGTVGGM</sequence>
<organism evidence="3 4">
    <name type="scientific">Seohaeicola zhoushanensis</name>
    <dbReference type="NCBI Taxonomy" id="1569283"/>
    <lineage>
        <taxon>Bacteria</taxon>
        <taxon>Pseudomonadati</taxon>
        <taxon>Pseudomonadota</taxon>
        <taxon>Alphaproteobacteria</taxon>
        <taxon>Rhodobacterales</taxon>
        <taxon>Roseobacteraceae</taxon>
        <taxon>Seohaeicola</taxon>
    </lineage>
</organism>
<feature type="transmembrane region" description="Helical" evidence="1">
    <location>
        <begin position="54"/>
        <end position="73"/>
    </location>
</feature>
<name>A0A8J3GYP1_9RHOB</name>
<feature type="transmembrane region" description="Helical" evidence="1">
    <location>
        <begin position="12"/>
        <end position="33"/>
    </location>
</feature>
<keyword evidence="1" id="KW-1133">Transmembrane helix</keyword>
<dbReference type="InterPro" id="IPR000566">
    <property type="entry name" value="Lipocln_cytosolic_FA-bd_dom"/>
</dbReference>
<dbReference type="InterPro" id="IPR012674">
    <property type="entry name" value="Calycin"/>
</dbReference>
<keyword evidence="1" id="KW-0472">Membrane</keyword>
<reference evidence="3" key="1">
    <citation type="journal article" date="2014" name="Int. J. Syst. Evol. Microbiol.">
        <title>Complete genome sequence of Corynebacterium casei LMG S-19264T (=DSM 44701T), isolated from a smear-ripened cheese.</title>
        <authorList>
            <consortium name="US DOE Joint Genome Institute (JGI-PGF)"/>
            <person name="Walter F."/>
            <person name="Albersmeier A."/>
            <person name="Kalinowski J."/>
            <person name="Ruckert C."/>
        </authorList>
    </citation>
    <scope>NUCLEOTIDE SEQUENCE</scope>
    <source>
        <strain evidence="3">KCTC 42650</strain>
    </source>
</reference>
<evidence type="ECO:0000313" key="3">
    <source>
        <dbReference type="EMBL" id="GHF53899.1"/>
    </source>
</evidence>
<dbReference type="SUPFAM" id="SSF50814">
    <property type="entry name" value="Lipocalins"/>
    <property type="match status" value="1"/>
</dbReference>
<reference evidence="3" key="2">
    <citation type="submission" date="2020-09" db="EMBL/GenBank/DDBJ databases">
        <authorList>
            <person name="Sun Q."/>
            <person name="Kim S."/>
        </authorList>
    </citation>
    <scope>NUCLEOTIDE SEQUENCE</scope>
    <source>
        <strain evidence="3">KCTC 42650</strain>
    </source>
</reference>
<keyword evidence="1" id="KW-0812">Transmembrane</keyword>
<protein>
    <recommendedName>
        <fullName evidence="2">Lipocalin/cytosolic fatty-acid binding domain-containing protein</fullName>
    </recommendedName>
</protein>